<dbReference type="EMBL" id="CP130144">
    <property type="protein sequence ID" value="WNZ48687.1"/>
    <property type="molecule type" value="Genomic_DNA"/>
</dbReference>
<dbReference type="PANTHER" id="PTHR30336:SF20">
    <property type="entry name" value="DUF218 DOMAIN-CONTAINING PROTEIN"/>
    <property type="match status" value="1"/>
</dbReference>
<sequence>MSLSAIGLAIDIYSFSFTRDHIPSDAAIVLGAAVWNDKPSPVFEERIKHGVNLYNTKQVKFLIFTGGVGENDELAESVIAQRYAIQNGVNPKDIFCETTSKITLENLQGAKVIIQQQGFDRILIVSDPLHMRRSLLMARDLGINAYSSPTPTTRYRGLQSQSEFLSREVFFYGLYFMERPFRSQL</sequence>
<proteinExistence type="predicted"/>
<protein>
    <submittedName>
        <fullName evidence="2">YdcF family protein</fullName>
    </submittedName>
</protein>
<dbReference type="InterPro" id="IPR051599">
    <property type="entry name" value="Cell_Envelope_Assoc"/>
</dbReference>
<gene>
    <name evidence="2" type="ORF">Q2T42_12705</name>
</gene>
<dbReference type="RefSeq" id="WP_316428865.1">
    <property type="nucleotide sequence ID" value="NZ_CP130144.1"/>
</dbReference>
<evidence type="ECO:0000259" key="1">
    <source>
        <dbReference type="Pfam" id="PF02698"/>
    </source>
</evidence>
<accession>A0AA96X0A8</accession>
<dbReference type="CDD" id="cd06259">
    <property type="entry name" value="YdcF-like"/>
    <property type="match status" value="1"/>
</dbReference>
<dbReference type="InterPro" id="IPR003848">
    <property type="entry name" value="DUF218"/>
</dbReference>
<reference evidence="2" key="1">
    <citation type="journal article" date="2023" name="Plants (Basel)">
        <title>Genomic Analysis of Leptolyngbya boryana CZ1 Reveals Efficient Carbon Fixation Modules.</title>
        <authorList>
            <person name="Bai X."/>
            <person name="Wang H."/>
            <person name="Cheng W."/>
            <person name="Wang J."/>
            <person name="Ma M."/>
            <person name="Hu H."/>
            <person name="Song Z."/>
            <person name="Ma H."/>
            <person name="Fan Y."/>
            <person name="Du C."/>
            <person name="Xu J."/>
        </authorList>
    </citation>
    <scope>NUCLEOTIDE SEQUENCE</scope>
    <source>
        <strain evidence="2">CZ1</strain>
    </source>
</reference>
<organism evidence="2">
    <name type="scientific">Leptolyngbya boryana CZ1</name>
    <dbReference type="NCBI Taxonomy" id="3060204"/>
    <lineage>
        <taxon>Bacteria</taxon>
        <taxon>Bacillati</taxon>
        <taxon>Cyanobacteriota</taxon>
        <taxon>Cyanophyceae</taxon>
        <taxon>Leptolyngbyales</taxon>
        <taxon>Leptolyngbyaceae</taxon>
        <taxon>Leptolyngbya group</taxon>
        <taxon>Leptolyngbya</taxon>
    </lineage>
</organism>
<evidence type="ECO:0000313" key="2">
    <source>
        <dbReference type="EMBL" id="WNZ48687.1"/>
    </source>
</evidence>
<dbReference type="InterPro" id="IPR014729">
    <property type="entry name" value="Rossmann-like_a/b/a_fold"/>
</dbReference>
<reference evidence="2" key="2">
    <citation type="submission" date="2023-07" db="EMBL/GenBank/DDBJ databases">
        <authorList>
            <person name="Bai X.-H."/>
            <person name="Wang H.-H."/>
            <person name="Wang J."/>
            <person name="Ma M.-Y."/>
            <person name="Hu H.-H."/>
            <person name="Song Z.-L."/>
            <person name="Ma H.-G."/>
            <person name="Fan Y."/>
            <person name="Du C.-Y."/>
            <person name="Xu J.-C."/>
        </authorList>
    </citation>
    <scope>NUCLEOTIDE SEQUENCE</scope>
    <source>
        <strain evidence="2">CZ1</strain>
    </source>
</reference>
<dbReference type="GO" id="GO:0005886">
    <property type="term" value="C:plasma membrane"/>
    <property type="evidence" value="ECO:0007669"/>
    <property type="project" value="TreeGrafter"/>
</dbReference>
<dbReference type="AlphaFoldDB" id="A0AA96X0A8"/>
<dbReference type="Pfam" id="PF02698">
    <property type="entry name" value="DUF218"/>
    <property type="match status" value="1"/>
</dbReference>
<dbReference type="PANTHER" id="PTHR30336">
    <property type="entry name" value="INNER MEMBRANE PROTEIN, PROBABLE PERMEASE"/>
    <property type="match status" value="1"/>
</dbReference>
<name>A0AA96X0A8_LEPBY</name>
<feature type="domain" description="DUF218" evidence="1">
    <location>
        <begin position="25"/>
        <end position="167"/>
    </location>
</feature>
<dbReference type="Gene3D" id="3.40.50.620">
    <property type="entry name" value="HUPs"/>
    <property type="match status" value="1"/>
</dbReference>